<keyword evidence="14" id="KW-1185">Reference proteome</keyword>
<dbReference type="STRING" id="1056495.Calag_1140"/>
<dbReference type="Gene3D" id="2.30.30.30">
    <property type="match status" value="1"/>
</dbReference>
<dbReference type="KEGG" id="clg:Calag_1140"/>
<gene>
    <name evidence="11" type="primary">eif5a</name>
    <name evidence="13" type="ordered locus">Calag_1140</name>
</gene>
<dbReference type="NCBIfam" id="TIGR00037">
    <property type="entry name" value="eIF_5A"/>
    <property type="match status" value="1"/>
</dbReference>
<reference evidence="14" key="1">
    <citation type="submission" date="2012-03" db="EMBL/GenBank/DDBJ databases">
        <title>Complete genome of Caldisphaera lagunensis DSM 15908.</title>
        <authorList>
            <person name="Lucas S."/>
            <person name="Copeland A."/>
            <person name="Lapidus A."/>
            <person name="Glavina del Rio T."/>
            <person name="Dalin E."/>
            <person name="Tice H."/>
            <person name="Bruce D."/>
            <person name="Goodwin L."/>
            <person name="Pitluck S."/>
            <person name="Peters L."/>
            <person name="Mikhailova N."/>
            <person name="Teshima H."/>
            <person name="Kyrpides N."/>
            <person name="Mavromatis K."/>
            <person name="Ivanova N."/>
            <person name="Brettin T."/>
            <person name="Detter J.C."/>
            <person name="Han C."/>
            <person name="Larimer F."/>
            <person name="Land M."/>
            <person name="Hauser L."/>
            <person name="Markowitz V."/>
            <person name="Cheng J.-F."/>
            <person name="Hugenholtz P."/>
            <person name="Woyke T."/>
            <person name="Wu D."/>
            <person name="Spring S."/>
            <person name="Schroeder M."/>
            <person name="Brambilla E."/>
            <person name="Klenk H.-P."/>
            <person name="Eisen J.A."/>
        </authorList>
    </citation>
    <scope>NUCLEOTIDE SEQUENCE [LARGE SCALE GENOMIC DNA]</scope>
    <source>
        <strain evidence="14">DSM 15908 / JCM 11604 / IC-154</strain>
    </source>
</reference>
<proteinExistence type="inferred from homology"/>
<sequence>MKYGEKMSVQFATLGDLKKGSYIVIDNEPCRVVEITKAKTGKHGSAKAHVVAVSLFTGQKKTLIAPTDTQVQVPIIEKRNGQVLADLGNNLQVMDMESYDTIEVEKPNDEPELLEKLKPGVEVEYWLIMGKAKIVRIRS</sequence>
<evidence type="ECO:0000259" key="12">
    <source>
        <dbReference type="SMART" id="SM01376"/>
    </source>
</evidence>
<dbReference type="Gene3D" id="2.40.50.140">
    <property type="entry name" value="Nucleic acid-binding proteins"/>
    <property type="match status" value="1"/>
</dbReference>
<dbReference type="GO" id="GO:0045901">
    <property type="term" value="P:positive regulation of translational elongation"/>
    <property type="evidence" value="ECO:0007669"/>
    <property type="project" value="InterPro"/>
</dbReference>
<evidence type="ECO:0000313" key="13">
    <source>
        <dbReference type="EMBL" id="AFZ70862.1"/>
    </source>
</evidence>
<comment type="subcellular location">
    <subcellularLocation>
        <location evidence="2 11">Cytoplasm</location>
    </subcellularLocation>
</comment>
<dbReference type="HAMAP" id="MF_00085">
    <property type="entry name" value="eIF_5A"/>
    <property type="match status" value="1"/>
</dbReference>
<accession>L0ACJ0</accession>
<dbReference type="InterPro" id="IPR001884">
    <property type="entry name" value="IF5A-like"/>
</dbReference>
<dbReference type="AlphaFoldDB" id="L0ACJ0"/>
<dbReference type="GO" id="GO:0045905">
    <property type="term" value="P:positive regulation of translational termination"/>
    <property type="evidence" value="ECO:0007669"/>
    <property type="project" value="InterPro"/>
</dbReference>
<evidence type="ECO:0000256" key="1">
    <source>
        <dbReference type="ARBA" id="ARBA00003980"/>
    </source>
</evidence>
<evidence type="ECO:0000256" key="7">
    <source>
        <dbReference type="ARBA" id="ARBA00022917"/>
    </source>
</evidence>
<dbReference type="SUPFAM" id="SSF50104">
    <property type="entry name" value="Translation proteins SH3-like domain"/>
    <property type="match status" value="1"/>
</dbReference>
<dbReference type="EMBL" id="CP003378">
    <property type="protein sequence ID" value="AFZ70862.1"/>
    <property type="molecule type" value="Genomic_DNA"/>
</dbReference>
<dbReference type="GO" id="GO:0043022">
    <property type="term" value="F:ribosome binding"/>
    <property type="evidence" value="ECO:0007669"/>
    <property type="project" value="InterPro"/>
</dbReference>
<name>L0ACJ0_CALLD</name>
<dbReference type="GO" id="GO:0005737">
    <property type="term" value="C:cytoplasm"/>
    <property type="evidence" value="ECO:0007669"/>
    <property type="project" value="UniProtKB-SubCell"/>
</dbReference>
<dbReference type="SMART" id="SM01376">
    <property type="entry name" value="eIF-5a"/>
    <property type="match status" value="1"/>
</dbReference>
<dbReference type="PANTHER" id="PTHR11673">
    <property type="entry name" value="TRANSLATION INITIATION FACTOR 5A FAMILY MEMBER"/>
    <property type="match status" value="1"/>
</dbReference>
<evidence type="ECO:0000256" key="9">
    <source>
        <dbReference type="ARBA" id="ARBA00032030"/>
    </source>
</evidence>
<dbReference type="InterPro" id="IPR012340">
    <property type="entry name" value="NA-bd_OB-fold"/>
</dbReference>
<dbReference type="InterPro" id="IPR008991">
    <property type="entry name" value="Translation_prot_SH3-like_sf"/>
</dbReference>
<feature type="domain" description="Translation initiation factor 5A C-terminal" evidence="12">
    <location>
        <begin position="75"/>
        <end position="138"/>
    </location>
</feature>
<evidence type="ECO:0000256" key="11">
    <source>
        <dbReference type="HAMAP-Rule" id="MF_00085"/>
    </source>
</evidence>
<evidence type="ECO:0000256" key="4">
    <source>
        <dbReference type="ARBA" id="ARBA00016327"/>
    </source>
</evidence>
<evidence type="ECO:0000256" key="10">
    <source>
        <dbReference type="ARBA" id="ARBA00032163"/>
    </source>
</evidence>
<dbReference type="InterPro" id="IPR019769">
    <property type="entry name" value="Trans_elong_IF5A_hypusine_site"/>
</dbReference>
<dbReference type="NCBIfam" id="NF003076">
    <property type="entry name" value="PRK03999.1"/>
    <property type="match status" value="1"/>
</dbReference>
<evidence type="ECO:0000256" key="6">
    <source>
        <dbReference type="ARBA" id="ARBA00022540"/>
    </source>
</evidence>
<dbReference type="eggNOG" id="arCOG04277">
    <property type="taxonomic scope" value="Archaea"/>
</dbReference>
<dbReference type="GO" id="GO:0003723">
    <property type="term" value="F:RNA binding"/>
    <property type="evidence" value="ECO:0007669"/>
    <property type="project" value="InterPro"/>
</dbReference>
<dbReference type="PROSITE" id="PS00302">
    <property type="entry name" value="IF5A_HYPUSINE"/>
    <property type="match status" value="1"/>
</dbReference>
<keyword evidence="6 11" id="KW-0396">Initiation factor</keyword>
<dbReference type="HOGENOM" id="CLU_102600_3_0_2"/>
<dbReference type="Pfam" id="PF01287">
    <property type="entry name" value="eIF-5a"/>
    <property type="match status" value="1"/>
</dbReference>
<keyword evidence="5 11" id="KW-0963">Cytoplasm</keyword>
<dbReference type="PIRSF" id="PIRSF003025">
    <property type="entry name" value="eIF5A"/>
    <property type="match status" value="1"/>
</dbReference>
<dbReference type="InterPro" id="IPR014722">
    <property type="entry name" value="Rib_uL2_dom2"/>
</dbReference>
<dbReference type="FunCoup" id="L0ACJ0">
    <property type="interactions" value="167"/>
</dbReference>
<keyword evidence="8 11" id="KW-0385">Hypusine</keyword>
<keyword evidence="7 11" id="KW-0648">Protein biosynthesis</keyword>
<comment type="similarity">
    <text evidence="3 11">Belongs to the eIF-5A family.</text>
</comment>
<dbReference type="InterPro" id="IPR022847">
    <property type="entry name" value="Transl_elong_IF5A_arc"/>
</dbReference>
<dbReference type="InParanoid" id="L0ACJ0"/>
<dbReference type="InterPro" id="IPR048670">
    <property type="entry name" value="IF5A-like_N"/>
</dbReference>
<comment type="function">
    <text evidence="1 11">Functions by promoting the formation of the first peptide bond.</text>
</comment>
<protein>
    <recommendedName>
        <fullName evidence="4 11">Translation initiation factor 5A</fullName>
    </recommendedName>
    <alternativeName>
        <fullName evidence="10 11">Hypusine-containing protein</fullName>
    </alternativeName>
    <alternativeName>
        <fullName evidence="9 11">eIF-5A</fullName>
    </alternativeName>
</protein>
<dbReference type="InterPro" id="IPR020189">
    <property type="entry name" value="IF5A_C"/>
</dbReference>
<dbReference type="SUPFAM" id="SSF50249">
    <property type="entry name" value="Nucleic acid-binding proteins"/>
    <property type="match status" value="1"/>
</dbReference>
<dbReference type="Proteomes" id="UP000010469">
    <property type="component" value="Chromosome"/>
</dbReference>
<dbReference type="GO" id="GO:0003746">
    <property type="term" value="F:translation elongation factor activity"/>
    <property type="evidence" value="ECO:0007669"/>
    <property type="project" value="InterPro"/>
</dbReference>
<dbReference type="GO" id="GO:0003743">
    <property type="term" value="F:translation initiation factor activity"/>
    <property type="evidence" value="ECO:0007669"/>
    <property type="project" value="UniProtKB-UniRule"/>
</dbReference>
<evidence type="ECO:0000256" key="3">
    <source>
        <dbReference type="ARBA" id="ARBA00006016"/>
    </source>
</evidence>
<dbReference type="CDD" id="cd04467">
    <property type="entry name" value="S1_aIF5A"/>
    <property type="match status" value="1"/>
</dbReference>
<evidence type="ECO:0000256" key="2">
    <source>
        <dbReference type="ARBA" id="ARBA00004496"/>
    </source>
</evidence>
<evidence type="ECO:0000256" key="5">
    <source>
        <dbReference type="ARBA" id="ARBA00022490"/>
    </source>
</evidence>
<feature type="modified residue" description="Hypusine" evidence="11">
    <location>
        <position position="42"/>
    </location>
</feature>
<dbReference type="Pfam" id="PF21485">
    <property type="entry name" value="IF5A-like_N"/>
    <property type="match status" value="1"/>
</dbReference>
<organism evidence="13 14">
    <name type="scientific">Caldisphaera lagunensis (strain DSM 15908 / JCM 11604 / ANMR 0165 / IC-154)</name>
    <dbReference type="NCBI Taxonomy" id="1056495"/>
    <lineage>
        <taxon>Archaea</taxon>
        <taxon>Thermoproteota</taxon>
        <taxon>Thermoprotei</taxon>
        <taxon>Acidilobales</taxon>
        <taxon>Caldisphaeraceae</taxon>
        <taxon>Caldisphaera</taxon>
    </lineage>
</organism>
<evidence type="ECO:0000313" key="14">
    <source>
        <dbReference type="Proteomes" id="UP000010469"/>
    </source>
</evidence>
<evidence type="ECO:0000256" key="8">
    <source>
        <dbReference type="ARBA" id="ARBA00023071"/>
    </source>
</evidence>